<protein>
    <submittedName>
        <fullName evidence="3">Uncharacterized protein</fullName>
    </submittedName>
</protein>
<evidence type="ECO:0000313" key="2">
    <source>
        <dbReference type="EMBL" id="MDQ0371599.1"/>
    </source>
</evidence>
<dbReference type="AlphaFoldDB" id="A0AAE4B2F6"/>
<evidence type="ECO:0000313" key="3">
    <source>
        <dbReference type="EMBL" id="MDQ0371612.1"/>
    </source>
</evidence>
<comment type="caution">
    <text evidence="3">The sequence shown here is derived from an EMBL/GenBank/DDBJ whole genome shotgun (WGS) entry which is preliminary data.</text>
</comment>
<gene>
    <name evidence="2" type="ORF">J2S42_008268</name>
    <name evidence="3" type="ORF">J2S42_008360</name>
</gene>
<name>A0AAE4B2F6_9ACTN</name>
<accession>A0AAE4B2F6</accession>
<proteinExistence type="predicted"/>
<keyword evidence="4" id="KW-1185">Reference proteome</keyword>
<evidence type="ECO:0000313" key="4">
    <source>
        <dbReference type="Proteomes" id="UP001240236"/>
    </source>
</evidence>
<dbReference type="InterPro" id="IPR009279">
    <property type="entry name" value="Portal_Mu"/>
</dbReference>
<dbReference type="Proteomes" id="UP001240236">
    <property type="component" value="Unassembled WGS sequence"/>
</dbReference>
<sequence length="673" mass="71399">MRHESRLSSVLDGWTLQLRRAQWQVDGRGCRPEVVKLVADGLGLLVAGQDPAGAARLQGVSWNDYLRTSLRTSAAFGHVGHELQAEVVDGTAHLVALADRMPWTISRIHVDPKRGTLLGVTQDGVHRDDRPQIPASQLAWHAREREGIAWQGRSLLRASYPAWLLKREMLRTNSIAHRRWAAGIPVAQARPGSNPSPGQMAEAQRMASAARAGDVAGVAMPQDFELVIQGIAGQLPDTLGFIRFLNQEIAGAALMPHLDLGTSQSGSRALGESFIDSWTLALEAWATETADVATRQIAARIVEWNFGSDEPVPSVVVSGIGSRREVTSESLNSLLSSGALSADPALEAWIRREWRLPERDPDAPKPLNATGVDLAKPDSTADGEQGDDWGLLDDEAAVPVKAAQRSRRRSNPDQMSLFGDGHPVQAAARPETPEQIQAQWEAARAELLAAWPKTAAPLVTELAAQAETAVADGDLPRLGQLAASAGVIAAQAAMLGKGGTKLARQAAAGVVAEAAAHDVIVRAGDAGAAKVNATAEAVAHIIAAGYASGAGRIALQHAGADPESVRDAVERHLDALSTAQRGMVADQLGALLSAAQHAGRLSVLERAPKGTTFRASEWADEKRCDACDAVHGKTYRTLRAALIDYPASGYRNCEGGPGRCRGHIAADWTAKAR</sequence>
<organism evidence="3 4">
    <name type="scientific">Catenuloplanes indicus</name>
    <dbReference type="NCBI Taxonomy" id="137267"/>
    <lineage>
        <taxon>Bacteria</taxon>
        <taxon>Bacillati</taxon>
        <taxon>Actinomycetota</taxon>
        <taxon>Actinomycetes</taxon>
        <taxon>Micromonosporales</taxon>
        <taxon>Micromonosporaceae</taxon>
        <taxon>Catenuloplanes</taxon>
    </lineage>
</organism>
<reference evidence="3 4" key="1">
    <citation type="submission" date="2023-07" db="EMBL/GenBank/DDBJ databases">
        <title>Sequencing the genomes of 1000 actinobacteria strains.</title>
        <authorList>
            <person name="Klenk H.-P."/>
        </authorList>
    </citation>
    <scope>NUCLEOTIDE SEQUENCE [LARGE SCALE GENOMIC DNA]</scope>
    <source>
        <strain evidence="3 4">DSM 44709</strain>
    </source>
</reference>
<feature type="region of interest" description="Disordered" evidence="1">
    <location>
        <begin position="357"/>
        <end position="435"/>
    </location>
</feature>
<dbReference type="EMBL" id="JAUSUZ010000002">
    <property type="protein sequence ID" value="MDQ0371612.1"/>
    <property type="molecule type" value="Genomic_DNA"/>
</dbReference>
<dbReference type="EMBL" id="JAUSUZ010000001">
    <property type="protein sequence ID" value="MDQ0371599.1"/>
    <property type="molecule type" value="Genomic_DNA"/>
</dbReference>
<feature type="compositionally biased region" description="Acidic residues" evidence="1">
    <location>
        <begin position="384"/>
        <end position="396"/>
    </location>
</feature>
<evidence type="ECO:0000256" key="1">
    <source>
        <dbReference type="SAM" id="MobiDB-lite"/>
    </source>
</evidence>
<dbReference type="Pfam" id="PF06074">
    <property type="entry name" value="Portal_Mu"/>
    <property type="match status" value="1"/>
</dbReference>